<keyword evidence="1" id="KW-1133">Transmembrane helix</keyword>
<feature type="transmembrane region" description="Helical" evidence="1">
    <location>
        <begin position="351"/>
        <end position="368"/>
    </location>
</feature>
<keyword evidence="1" id="KW-0472">Membrane</keyword>
<organism evidence="2 3">
    <name type="scientific">Aporhodopirellula rubra</name>
    <dbReference type="NCBI Taxonomy" id="980271"/>
    <lineage>
        <taxon>Bacteria</taxon>
        <taxon>Pseudomonadati</taxon>
        <taxon>Planctomycetota</taxon>
        <taxon>Planctomycetia</taxon>
        <taxon>Pirellulales</taxon>
        <taxon>Pirellulaceae</taxon>
        <taxon>Aporhodopirellula</taxon>
    </lineage>
</organism>
<dbReference type="AlphaFoldDB" id="A0A7W5H545"/>
<dbReference type="RefSeq" id="WP_221225096.1">
    <property type="nucleotide sequence ID" value="NZ_JACHXU010000009.1"/>
</dbReference>
<comment type="caution">
    <text evidence="2">The sequence shown here is derived from an EMBL/GenBank/DDBJ whole genome shotgun (WGS) entry which is preliminary data.</text>
</comment>
<protein>
    <submittedName>
        <fullName evidence="2">Uncharacterized protein (TIGR04222 family)</fullName>
    </submittedName>
</protein>
<feature type="transmembrane region" description="Helical" evidence="1">
    <location>
        <begin position="210"/>
        <end position="230"/>
    </location>
</feature>
<evidence type="ECO:0000256" key="1">
    <source>
        <dbReference type="SAM" id="Phobius"/>
    </source>
</evidence>
<dbReference type="NCBIfam" id="TIGR04222">
    <property type="entry name" value="near_uncomplex"/>
    <property type="match status" value="1"/>
</dbReference>
<reference evidence="2 3" key="1">
    <citation type="submission" date="2020-08" db="EMBL/GenBank/DDBJ databases">
        <title>Genomic Encyclopedia of Type Strains, Phase III (KMG-III): the genomes of soil and plant-associated and newly described type strains.</title>
        <authorList>
            <person name="Whitman W."/>
        </authorList>
    </citation>
    <scope>NUCLEOTIDE SEQUENCE [LARGE SCALE GENOMIC DNA]</scope>
    <source>
        <strain evidence="2 3">CECT 8075</strain>
    </source>
</reference>
<feature type="transmembrane region" description="Helical" evidence="1">
    <location>
        <begin position="380"/>
        <end position="401"/>
    </location>
</feature>
<proteinExistence type="predicted"/>
<dbReference type="Proteomes" id="UP000536179">
    <property type="component" value="Unassembled WGS sequence"/>
</dbReference>
<keyword evidence="3" id="KW-1185">Reference proteome</keyword>
<sequence length="528" mass="57667">MKLNHEFVDHDTLWQDISHFSIGGEPADWTVPPANRGLAFSQRLARENNWEIEYARQCIDEYRRFLFLAATAGHSVTPSDAVDQVWHQHLVYTENYWIDLCQNVLPAPLHHGPTKGGSQERVRYQDQYERTLASYEKAFGAAPAEVWPSTEERFAQSVSSVRIDRRKYWLVPKIAFGRPGVSGSHYAIGGLAVTPLAALFPFNLHGPQFLAANGLAIATGLAFLWIWFHISNGRSTDNRLSSRLGWGQLAVLTGGKRRLLQTTLVALQKRGVVSCDQQVFSIVNRHALQVQRDDDPIAIGSMEAIADYLEESKQPQTLKRLMLAIHSTAANAETQMSDSGLLRSSYQRSRFYSGAFGIAMVLLLVGGIRCLQGLDNNRPIGLLVLEMVIAVIGILAAMHWASRVRLSAAGRAVQQRAQYDLPETNLKLYREDANADFDELPYLAFWGPVAAAYLFSDPSDLWANEMLYAEEVSAMEKASTAGGWADWTSTGDGGSSGGLFDSFGLGDSSGGGDAGCGGGCGGCGGCGG</sequence>
<accession>A0A7W5H545</accession>
<evidence type="ECO:0000313" key="2">
    <source>
        <dbReference type="EMBL" id="MBB3207052.1"/>
    </source>
</evidence>
<dbReference type="EMBL" id="JACHXU010000009">
    <property type="protein sequence ID" value="MBB3207052.1"/>
    <property type="molecule type" value="Genomic_DNA"/>
</dbReference>
<evidence type="ECO:0000313" key="3">
    <source>
        <dbReference type="Proteomes" id="UP000536179"/>
    </source>
</evidence>
<name>A0A7W5H545_9BACT</name>
<dbReference type="InterPro" id="IPR026467">
    <property type="entry name" value="Ser/Gly_Cys_C_dom"/>
</dbReference>
<gene>
    <name evidence="2" type="ORF">FHS27_002871</name>
</gene>
<keyword evidence="1" id="KW-0812">Transmembrane</keyword>